<dbReference type="SUPFAM" id="SSF52075">
    <property type="entry name" value="Outer arm dynein light chain 1"/>
    <property type="match status" value="1"/>
</dbReference>
<dbReference type="PANTHER" id="PTHR48051">
    <property type="match status" value="1"/>
</dbReference>
<protein>
    <submittedName>
        <fullName evidence="4">Leucine-rich repeat-containing protein 20 isoform X4</fullName>
    </submittedName>
</protein>
<dbReference type="InterPro" id="IPR032675">
    <property type="entry name" value="LRR_dom_sf"/>
</dbReference>
<evidence type="ECO:0000313" key="4">
    <source>
        <dbReference type="RefSeq" id="XP_040588160.1"/>
    </source>
</evidence>
<evidence type="ECO:0000256" key="1">
    <source>
        <dbReference type="ARBA" id="ARBA00022614"/>
    </source>
</evidence>
<proteinExistence type="predicted"/>
<keyword evidence="2" id="KW-0677">Repeat</keyword>
<reference evidence="4" key="1">
    <citation type="submission" date="2025-08" db="UniProtKB">
        <authorList>
            <consortium name="RefSeq"/>
        </authorList>
    </citation>
    <scope>IDENTIFICATION</scope>
    <source>
        <tissue evidence="4">Liver</tissue>
    </source>
</reference>
<accession>A0ABM2WB44</accession>
<dbReference type="Gene3D" id="3.80.10.10">
    <property type="entry name" value="Ribonuclease Inhibitor"/>
    <property type="match status" value="1"/>
</dbReference>
<dbReference type="RefSeq" id="XP_040588160.1">
    <property type="nucleotide sequence ID" value="XM_040732226.1"/>
</dbReference>
<dbReference type="SMART" id="SM00369">
    <property type="entry name" value="LRR_TYP"/>
    <property type="match status" value="3"/>
</dbReference>
<dbReference type="InterPro" id="IPR001611">
    <property type="entry name" value="Leu-rich_rpt"/>
</dbReference>
<organism evidence="3 4">
    <name type="scientific">Mesocricetus auratus</name>
    <name type="common">Golden hamster</name>
    <dbReference type="NCBI Taxonomy" id="10036"/>
    <lineage>
        <taxon>Eukaryota</taxon>
        <taxon>Metazoa</taxon>
        <taxon>Chordata</taxon>
        <taxon>Craniata</taxon>
        <taxon>Vertebrata</taxon>
        <taxon>Euteleostomi</taxon>
        <taxon>Mammalia</taxon>
        <taxon>Eutheria</taxon>
        <taxon>Euarchontoglires</taxon>
        <taxon>Glires</taxon>
        <taxon>Rodentia</taxon>
        <taxon>Myomorpha</taxon>
        <taxon>Muroidea</taxon>
        <taxon>Cricetidae</taxon>
        <taxon>Cricetinae</taxon>
        <taxon>Mesocricetus</taxon>
    </lineage>
</organism>
<dbReference type="Proteomes" id="UP000886700">
    <property type="component" value="Unplaced"/>
</dbReference>
<dbReference type="Pfam" id="PF13516">
    <property type="entry name" value="LRR_6"/>
    <property type="match status" value="1"/>
</dbReference>
<name>A0ABM2WB44_MESAU</name>
<gene>
    <name evidence="4" type="primary">Lrrc20</name>
</gene>
<keyword evidence="1" id="KW-0433">Leucine-rich repeat</keyword>
<dbReference type="InterPro" id="IPR050216">
    <property type="entry name" value="LRR_domain-containing"/>
</dbReference>
<dbReference type="PANTHER" id="PTHR48051:SF1">
    <property type="entry name" value="RAS SUPPRESSOR PROTEIN 1"/>
    <property type="match status" value="1"/>
</dbReference>
<evidence type="ECO:0000256" key="2">
    <source>
        <dbReference type="ARBA" id="ARBA00022737"/>
    </source>
</evidence>
<dbReference type="InterPro" id="IPR003591">
    <property type="entry name" value="Leu-rich_rpt_typical-subtyp"/>
</dbReference>
<sequence>MTTFSQLRELHLEGNCLYRLPNEVSGLQHLRAIDLSRNQFRDFPEQLTTLPELETLNLEENEIVDVPVEKLATMPALRLINLRLNPLSPEVRVIAPPLIKFDMLMSPEDDAQAPPP</sequence>
<keyword evidence="3" id="KW-1185">Reference proteome</keyword>
<dbReference type="GeneID" id="101842152"/>
<evidence type="ECO:0000313" key="3">
    <source>
        <dbReference type="Proteomes" id="UP000886700"/>
    </source>
</evidence>